<feature type="domain" description="HTH lysR-type" evidence="5">
    <location>
        <begin position="1"/>
        <end position="58"/>
    </location>
</feature>
<dbReference type="PRINTS" id="PR00039">
    <property type="entry name" value="HTHLYSR"/>
</dbReference>
<dbReference type="Proteomes" id="UP000233293">
    <property type="component" value="Unassembled WGS sequence"/>
</dbReference>
<reference evidence="7" key="1">
    <citation type="submission" date="2017-12" db="EMBL/GenBank/DDBJ databases">
        <title>Draft genome sequence of Telmatospirillum siberiense 26-4b1T, an acidotolerant peatland alphaproteobacterium potentially involved in sulfur cycling.</title>
        <authorList>
            <person name="Hausmann B."/>
            <person name="Pjevac P."/>
            <person name="Schreck K."/>
            <person name="Herbold C.W."/>
            <person name="Daims H."/>
            <person name="Wagner M."/>
            <person name="Pester M."/>
            <person name="Loy A."/>
        </authorList>
    </citation>
    <scope>NUCLEOTIDE SEQUENCE [LARGE SCALE GENOMIC DNA]</scope>
    <source>
        <strain evidence="7">26-4b1</strain>
    </source>
</reference>
<dbReference type="InterPro" id="IPR000847">
    <property type="entry name" value="LysR_HTH_N"/>
</dbReference>
<evidence type="ECO:0000313" key="6">
    <source>
        <dbReference type="EMBL" id="PKU21802.1"/>
    </source>
</evidence>
<gene>
    <name evidence="6" type="ORF">CWS72_24740</name>
</gene>
<dbReference type="PANTHER" id="PTHR30126:SF2">
    <property type="entry name" value="HTH-TYPE TRANSCRIPTIONAL REGULATOR YJIE"/>
    <property type="match status" value="1"/>
</dbReference>
<dbReference type="Pfam" id="PF00126">
    <property type="entry name" value="HTH_1"/>
    <property type="match status" value="1"/>
</dbReference>
<dbReference type="AlphaFoldDB" id="A0A2N3PN29"/>
<dbReference type="GO" id="GO:0003700">
    <property type="term" value="F:DNA-binding transcription factor activity"/>
    <property type="evidence" value="ECO:0007669"/>
    <property type="project" value="InterPro"/>
</dbReference>
<dbReference type="RefSeq" id="WP_101253334.1">
    <property type="nucleotide sequence ID" value="NZ_PIUM01000043.1"/>
</dbReference>
<dbReference type="Pfam" id="PF03466">
    <property type="entry name" value="LysR_substrate"/>
    <property type="match status" value="1"/>
</dbReference>
<evidence type="ECO:0000256" key="1">
    <source>
        <dbReference type="ARBA" id="ARBA00009437"/>
    </source>
</evidence>
<dbReference type="InterPro" id="IPR036390">
    <property type="entry name" value="WH_DNA-bd_sf"/>
</dbReference>
<evidence type="ECO:0000259" key="5">
    <source>
        <dbReference type="PROSITE" id="PS50931"/>
    </source>
</evidence>
<sequence length="303" mass="33975">MDLKWLEDFISLANTGSFSRSAAERNVTQPAFSRRIRALEVWLGTELIDRSTYPTTMTAAGRAFRTTAEEVLTLLGQQRDEFQLERARTRPALRFAALSTITLTFFPRWLRDIESYLGTLTTRLFSGDMHDCVEALSEGHCDFLLSFSHQAVPIMLDPTQFPSVLVGQDRLLPVVAQATDRSGFPGTKEDPVRYMAYSANTYLCRIVEHILKRNPDHQFETCYENSMAEALKAMVLEGHGLAWLPVSSIAQELERKKLVPVGGPAWELSLDIRLYRSANRLPPAAAAVWEHAVLTSRQSAGIG</sequence>
<keyword evidence="2" id="KW-0805">Transcription regulation</keyword>
<dbReference type="GO" id="GO:0000976">
    <property type="term" value="F:transcription cis-regulatory region binding"/>
    <property type="evidence" value="ECO:0007669"/>
    <property type="project" value="TreeGrafter"/>
</dbReference>
<proteinExistence type="inferred from homology"/>
<evidence type="ECO:0000256" key="4">
    <source>
        <dbReference type="ARBA" id="ARBA00023163"/>
    </source>
</evidence>
<dbReference type="PROSITE" id="PS50931">
    <property type="entry name" value="HTH_LYSR"/>
    <property type="match status" value="1"/>
</dbReference>
<dbReference type="InterPro" id="IPR036388">
    <property type="entry name" value="WH-like_DNA-bd_sf"/>
</dbReference>
<comment type="similarity">
    <text evidence="1">Belongs to the LysR transcriptional regulatory family.</text>
</comment>
<accession>A0A2N3PN29</accession>
<dbReference type="Gene3D" id="1.10.10.10">
    <property type="entry name" value="Winged helix-like DNA-binding domain superfamily/Winged helix DNA-binding domain"/>
    <property type="match status" value="1"/>
</dbReference>
<keyword evidence="7" id="KW-1185">Reference proteome</keyword>
<keyword evidence="3" id="KW-0238">DNA-binding</keyword>
<dbReference type="CDD" id="cd05466">
    <property type="entry name" value="PBP2_LTTR_substrate"/>
    <property type="match status" value="1"/>
</dbReference>
<protein>
    <submittedName>
        <fullName evidence="6">LysR family transcriptional regulator</fullName>
    </submittedName>
</protein>
<dbReference type="SUPFAM" id="SSF53850">
    <property type="entry name" value="Periplasmic binding protein-like II"/>
    <property type="match status" value="1"/>
</dbReference>
<organism evidence="6 7">
    <name type="scientific">Telmatospirillum siberiense</name>
    <dbReference type="NCBI Taxonomy" id="382514"/>
    <lineage>
        <taxon>Bacteria</taxon>
        <taxon>Pseudomonadati</taxon>
        <taxon>Pseudomonadota</taxon>
        <taxon>Alphaproteobacteria</taxon>
        <taxon>Rhodospirillales</taxon>
        <taxon>Rhodospirillaceae</taxon>
        <taxon>Telmatospirillum</taxon>
    </lineage>
</organism>
<dbReference type="InterPro" id="IPR005119">
    <property type="entry name" value="LysR_subst-bd"/>
</dbReference>
<evidence type="ECO:0000256" key="2">
    <source>
        <dbReference type="ARBA" id="ARBA00023015"/>
    </source>
</evidence>
<dbReference type="OrthoDB" id="528082at2"/>
<comment type="caution">
    <text evidence="6">The sequence shown here is derived from an EMBL/GenBank/DDBJ whole genome shotgun (WGS) entry which is preliminary data.</text>
</comment>
<dbReference type="SUPFAM" id="SSF46785">
    <property type="entry name" value="Winged helix' DNA-binding domain"/>
    <property type="match status" value="1"/>
</dbReference>
<dbReference type="Gene3D" id="3.40.190.10">
    <property type="entry name" value="Periplasmic binding protein-like II"/>
    <property type="match status" value="2"/>
</dbReference>
<evidence type="ECO:0000256" key="3">
    <source>
        <dbReference type="ARBA" id="ARBA00023125"/>
    </source>
</evidence>
<name>A0A2N3PN29_9PROT</name>
<keyword evidence="4" id="KW-0804">Transcription</keyword>
<evidence type="ECO:0000313" key="7">
    <source>
        <dbReference type="Proteomes" id="UP000233293"/>
    </source>
</evidence>
<dbReference type="PANTHER" id="PTHR30126">
    <property type="entry name" value="HTH-TYPE TRANSCRIPTIONAL REGULATOR"/>
    <property type="match status" value="1"/>
</dbReference>
<dbReference type="EMBL" id="PIUM01000043">
    <property type="protein sequence ID" value="PKU21802.1"/>
    <property type="molecule type" value="Genomic_DNA"/>
</dbReference>